<comment type="similarity">
    <text evidence="2">Belongs to the TAF6 family.</text>
</comment>
<dbReference type="FunFam" id="1.25.40.770:FF:000001">
    <property type="entry name" value="Transcription initiation factor TFIID subunit 6"/>
    <property type="match status" value="1"/>
</dbReference>
<evidence type="ECO:0000256" key="4">
    <source>
        <dbReference type="ARBA" id="ARBA00023163"/>
    </source>
</evidence>
<dbReference type="GO" id="GO:0046695">
    <property type="term" value="C:SLIK (SAGA-like) complex"/>
    <property type="evidence" value="ECO:0007669"/>
    <property type="project" value="InterPro"/>
</dbReference>
<reference evidence="7 8" key="1">
    <citation type="submission" date="2022-07" db="EMBL/GenBank/DDBJ databases">
        <title>Genome-wide signatures of adaptation to extreme environments.</title>
        <authorList>
            <person name="Cho C.H."/>
            <person name="Yoon H.S."/>
        </authorList>
    </citation>
    <scope>NUCLEOTIDE SEQUENCE [LARGE SCALE GENOMIC DNA]</scope>
    <source>
        <strain evidence="7 8">108.79 E11</strain>
    </source>
</reference>
<name>A0AAV9IH56_9RHOD</name>
<proteinExistence type="inferred from homology"/>
<dbReference type="InterPro" id="IPR016024">
    <property type="entry name" value="ARM-type_fold"/>
</dbReference>
<dbReference type="AlphaFoldDB" id="A0AAV9IH56"/>
<dbReference type="Pfam" id="PF07571">
    <property type="entry name" value="TAF6_C"/>
    <property type="match status" value="1"/>
</dbReference>
<dbReference type="SUPFAM" id="SSF47113">
    <property type="entry name" value="Histone-fold"/>
    <property type="match status" value="1"/>
</dbReference>
<keyword evidence="4" id="KW-0804">Transcription</keyword>
<comment type="caution">
    <text evidence="7">The sequence shown here is derived from an EMBL/GenBank/DDBJ whole genome shotgun (WGS) entry which is preliminary data.</text>
</comment>
<keyword evidence="3" id="KW-0805">Transcription regulation</keyword>
<evidence type="ECO:0000256" key="1">
    <source>
        <dbReference type="ARBA" id="ARBA00004123"/>
    </source>
</evidence>
<gene>
    <name evidence="7" type="ORF">GAYE_SCF26G4613</name>
</gene>
<dbReference type="InterPro" id="IPR011442">
    <property type="entry name" value="TAF6_C"/>
</dbReference>
<dbReference type="PANTHER" id="PTHR10221:SF9">
    <property type="entry name" value="TRANSCRIPTION INITIATION FACTOR TFIID SUBUNIT 6"/>
    <property type="match status" value="1"/>
</dbReference>
<dbReference type="Gene3D" id="1.25.40.770">
    <property type="entry name" value="TAF6, C-terminal HEAT repeat domain"/>
    <property type="match status" value="1"/>
</dbReference>
<evidence type="ECO:0000259" key="6">
    <source>
        <dbReference type="SMART" id="SM00803"/>
    </source>
</evidence>
<dbReference type="CDD" id="cd08050">
    <property type="entry name" value="TAF6C"/>
    <property type="match status" value="1"/>
</dbReference>
<dbReference type="InterPro" id="IPR046344">
    <property type="entry name" value="TAF6_C_sf"/>
</dbReference>
<dbReference type="SUPFAM" id="SSF48371">
    <property type="entry name" value="ARM repeat"/>
    <property type="match status" value="1"/>
</dbReference>
<dbReference type="EMBL" id="JANCYU010000042">
    <property type="protein sequence ID" value="KAK4526697.1"/>
    <property type="molecule type" value="Genomic_DNA"/>
</dbReference>
<evidence type="ECO:0000313" key="7">
    <source>
        <dbReference type="EMBL" id="KAK4526697.1"/>
    </source>
</evidence>
<dbReference type="GO" id="GO:0051123">
    <property type="term" value="P:RNA polymerase II preinitiation complex assembly"/>
    <property type="evidence" value="ECO:0007669"/>
    <property type="project" value="TreeGrafter"/>
</dbReference>
<dbReference type="PANTHER" id="PTHR10221">
    <property type="entry name" value="TRANSCRIPTION INITIATION FACTOR TFIID SUBUNIT 6"/>
    <property type="match status" value="1"/>
</dbReference>
<dbReference type="InterPro" id="IPR009072">
    <property type="entry name" value="Histone-fold"/>
</dbReference>
<dbReference type="GO" id="GO:0000124">
    <property type="term" value="C:SAGA complex"/>
    <property type="evidence" value="ECO:0007669"/>
    <property type="project" value="InterPro"/>
</dbReference>
<evidence type="ECO:0000313" key="8">
    <source>
        <dbReference type="Proteomes" id="UP001300502"/>
    </source>
</evidence>
<evidence type="ECO:0000256" key="2">
    <source>
        <dbReference type="ARBA" id="ARBA00007688"/>
    </source>
</evidence>
<dbReference type="InterPro" id="IPR004823">
    <property type="entry name" value="TAF_TATA-bd_Histone-like_dom"/>
</dbReference>
<accession>A0AAV9IH56</accession>
<dbReference type="Proteomes" id="UP001300502">
    <property type="component" value="Unassembled WGS sequence"/>
</dbReference>
<dbReference type="Pfam" id="PF02969">
    <property type="entry name" value="TAF"/>
    <property type="match status" value="1"/>
</dbReference>
<dbReference type="InterPro" id="IPR037796">
    <property type="entry name" value="TAF6"/>
</dbReference>
<organism evidence="7 8">
    <name type="scientific">Galdieria yellowstonensis</name>
    <dbReference type="NCBI Taxonomy" id="3028027"/>
    <lineage>
        <taxon>Eukaryota</taxon>
        <taxon>Rhodophyta</taxon>
        <taxon>Bangiophyceae</taxon>
        <taxon>Galdieriales</taxon>
        <taxon>Galdieriaceae</taxon>
        <taxon>Galdieria</taxon>
    </lineage>
</organism>
<keyword evidence="8" id="KW-1185">Reference proteome</keyword>
<evidence type="ECO:0000256" key="3">
    <source>
        <dbReference type="ARBA" id="ARBA00023015"/>
    </source>
</evidence>
<dbReference type="GO" id="GO:0046982">
    <property type="term" value="F:protein heterodimerization activity"/>
    <property type="evidence" value="ECO:0007669"/>
    <property type="project" value="InterPro"/>
</dbReference>
<dbReference type="SMART" id="SM00803">
    <property type="entry name" value="TAF"/>
    <property type="match status" value="1"/>
</dbReference>
<dbReference type="GO" id="GO:0003713">
    <property type="term" value="F:transcription coactivator activity"/>
    <property type="evidence" value="ECO:0007669"/>
    <property type="project" value="TreeGrafter"/>
</dbReference>
<keyword evidence="5" id="KW-0539">Nucleus</keyword>
<evidence type="ECO:0000256" key="5">
    <source>
        <dbReference type="ARBA" id="ARBA00023242"/>
    </source>
</evidence>
<dbReference type="CDD" id="cd22931">
    <property type="entry name" value="HFD_TAF6"/>
    <property type="match status" value="1"/>
</dbReference>
<dbReference type="Gene3D" id="1.10.20.10">
    <property type="entry name" value="Histone, subunit A"/>
    <property type="match status" value="1"/>
</dbReference>
<feature type="domain" description="TATA box binding protein associated factor (TAF) histone-like fold" evidence="6">
    <location>
        <begin position="3"/>
        <end position="68"/>
    </location>
</feature>
<dbReference type="GO" id="GO:0016251">
    <property type="term" value="F:RNA polymerase II general transcription initiation factor activity"/>
    <property type="evidence" value="ECO:0007669"/>
    <property type="project" value="InterPro"/>
</dbReference>
<dbReference type="GO" id="GO:0005669">
    <property type="term" value="C:transcription factor TFIID complex"/>
    <property type="evidence" value="ECO:0007669"/>
    <property type="project" value="InterPro"/>
</dbReference>
<sequence>MEAALRKETCQAVAQYSLGVESIPEEVATAVIEDAEYRLRQLLQEAVKFMRNSKRTKLLPRDINAALRLENMEPIFGYTAPQKKQFRAVKSCPGLYVLDDDLVDLSQVLEESLPKPPVEPTLEAHWLAIEGVQPAIRQNPVRDQLKDAKTRSDPVPVEALKPLKHALSKEFQLLYDRVISIIRGDDNEKKKACLRELSKQPGIQQLVPYFTLYIHKEVSENILFTERLFSVMQLTRALISNSNIHIDPYLHQIVPPVLTCILGKRLCSKWTDPHWDLRDYSSSVLGIIYHQFGSHSATLQTRVARSLTSALLDDERPLTTRYGAIVGFLSLGVREVQICLMPHLPFLSRKIETELESNDADSERRLSLAKVYGALLLAAHVCLKQNNQDTKKDADSDDVVMKEDTKDNAEMSSIYTFHMDTYNNLDSEEKNRMSSFVPKFDSLMAVLYEQFGDSVFPTLSNYL</sequence>
<protein>
    <recommendedName>
        <fullName evidence="6">TATA box binding protein associated factor (TAF) histone-like fold domain-containing protein</fullName>
    </recommendedName>
</protein>
<comment type="subcellular location">
    <subcellularLocation>
        <location evidence="1">Nucleus</location>
    </subcellularLocation>
</comment>